<gene>
    <name evidence="12" type="ORF">IAA69_00510</name>
</gene>
<dbReference type="SUPFAM" id="SSF90123">
    <property type="entry name" value="ABC transporter transmembrane region"/>
    <property type="match status" value="1"/>
</dbReference>
<feature type="transmembrane region" description="Helical" evidence="9">
    <location>
        <begin position="213"/>
        <end position="234"/>
    </location>
</feature>
<evidence type="ECO:0000259" key="11">
    <source>
        <dbReference type="PROSITE" id="PS50929"/>
    </source>
</evidence>
<dbReference type="PROSITE" id="PS50893">
    <property type="entry name" value="ABC_TRANSPORTER_2"/>
    <property type="match status" value="1"/>
</dbReference>
<dbReference type="EMBL" id="DVGB01000004">
    <property type="protein sequence ID" value="HIR00750.1"/>
    <property type="molecule type" value="Genomic_DNA"/>
</dbReference>
<dbReference type="Proteomes" id="UP000824261">
    <property type="component" value="Unassembled WGS sequence"/>
</dbReference>
<keyword evidence="7 9" id="KW-1133">Transmembrane helix</keyword>
<dbReference type="InterPro" id="IPR003593">
    <property type="entry name" value="AAA+_ATPase"/>
</dbReference>
<dbReference type="GO" id="GO:0005886">
    <property type="term" value="C:plasma membrane"/>
    <property type="evidence" value="ECO:0007669"/>
    <property type="project" value="UniProtKB-SubCell"/>
</dbReference>
<keyword evidence="4 9" id="KW-0812">Transmembrane</keyword>
<evidence type="ECO:0000256" key="4">
    <source>
        <dbReference type="ARBA" id="ARBA00022692"/>
    </source>
</evidence>
<dbReference type="AlphaFoldDB" id="A0A9D0ZY36"/>
<dbReference type="InterPro" id="IPR011527">
    <property type="entry name" value="ABC1_TM_dom"/>
</dbReference>
<evidence type="ECO:0000313" key="13">
    <source>
        <dbReference type="Proteomes" id="UP000824261"/>
    </source>
</evidence>
<dbReference type="PROSITE" id="PS50929">
    <property type="entry name" value="ABC_TM1F"/>
    <property type="match status" value="1"/>
</dbReference>
<feature type="domain" description="ABC transporter" evidence="10">
    <location>
        <begin position="487"/>
        <end position="720"/>
    </location>
</feature>
<keyword evidence="2" id="KW-0813">Transport</keyword>
<comment type="subcellular location">
    <subcellularLocation>
        <location evidence="1">Cell membrane</location>
        <topology evidence="1">Multi-pass membrane protein</topology>
    </subcellularLocation>
</comment>
<feature type="transmembrane region" description="Helical" evidence="9">
    <location>
        <begin position="291"/>
        <end position="310"/>
    </location>
</feature>
<dbReference type="SMART" id="SM00382">
    <property type="entry name" value="AAA"/>
    <property type="match status" value="1"/>
</dbReference>
<dbReference type="InterPro" id="IPR003439">
    <property type="entry name" value="ABC_transporter-like_ATP-bd"/>
</dbReference>
<feature type="transmembrane region" description="Helical" evidence="9">
    <location>
        <begin position="395"/>
        <end position="420"/>
    </location>
</feature>
<dbReference type="Pfam" id="PF00664">
    <property type="entry name" value="ABC_membrane"/>
    <property type="match status" value="1"/>
</dbReference>
<dbReference type="GO" id="GO:0034040">
    <property type="term" value="F:ATPase-coupled lipid transmembrane transporter activity"/>
    <property type="evidence" value="ECO:0007669"/>
    <property type="project" value="TreeGrafter"/>
</dbReference>
<evidence type="ECO:0000256" key="9">
    <source>
        <dbReference type="SAM" id="Phobius"/>
    </source>
</evidence>
<evidence type="ECO:0000256" key="1">
    <source>
        <dbReference type="ARBA" id="ARBA00004651"/>
    </source>
</evidence>
<dbReference type="InterPro" id="IPR036640">
    <property type="entry name" value="ABC1_TM_sf"/>
</dbReference>
<evidence type="ECO:0000256" key="7">
    <source>
        <dbReference type="ARBA" id="ARBA00022989"/>
    </source>
</evidence>
<feature type="transmembrane region" description="Helical" evidence="9">
    <location>
        <begin position="177"/>
        <end position="201"/>
    </location>
</feature>
<keyword evidence="5" id="KW-0547">Nucleotide-binding</keyword>
<dbReference type="Pfam" id="PF00005">
    <property type="entry name" value="ABC_tran"/>
    <property type="match status" value="1"/>
</dbReference>
<dbReference type="InterPro" id="IPR039421">
    <property type="entry name" value="Type_1_exporter"/>
</dbReference>
<evidence type="ECO:0000259" key="10">
    <source>
        <dbReference type="PROSITE" id="PS50893"/>
    </source>
</evidence>
<dbReference type="InterPro" id="IPR017871">
    <property type="entry name" value="ABC_transporter-like_CS"/>
</dbReference>
<dbReference type="PANTHER" id="PTHR24221">
    <property type="entry name" value="ATP-BINDING CASSETTE SUB-FAMILY B"/>
    <property type="match status" value="1"/>
</dbReference>
<evidence type="ECO:0000256" key="8">
    <source>
        <dbReference type="ARBA" id="ARBA00023136"/>
    </source>
</evidence>
<dbReference type="InterPro" id="IPR022515">
    <property type="entry name" value="NHPM_micro_ABC2"/>
</dbReference>
<dbReference type="FunFam" id="3.40.50.300:FF:000299">
    <property type="entry name" value="ABC transporter ATP-binding protein/permease"/>
    <property type="match status" value="1"/>
</dbReference>
<dbReference type="GO" id="GO:0005524">
    <property type="term" value="F:ATP binding"/>
    <property type="evidence" value="ECO:0007669"/>
    <property type="project" value="UniProtKB-KW"/>
</dbReference>
<keyword evidence="3" id="KW-1003">Cell membrane</keyword>
<comment type="caution">
    <text evidence="12">The sequence shown here is derived from an EMBL/GenBank/DDBJ whole genome shotgun (WGS) entry which is preliminary data.</text>
</comment>
<evidence type="ECO:0000256" key="3">
    <source>
        <dbReference type="ARBA" id="ARBA00022475"/>
    </source>
</evidence>
<dbReference type="GO" id="GO:0140359">
    <property type="term" value="F:ABC-type transporter activity"/>
    <property type="evidence" value="ECO:0007669"/>
    <property type="project" value="InterPro"/>
</dbReference>
<dbReference type="InterPro" id="IPR027417">
    <property type="entry name" value="P-loop_NTPase"/>
</dbReference>
<keyword evidence="8 9" id="KW-0472">Membrane</keyword>
<dbReference type="Gene3D" id="1.20.1560.10">
    <property type="entry name" value="ABC transporter type 1, transmembrane domain"/>
    <property type="match status" value="1"/>
</dbReference>
<dbReference type="GO" id="GO:0016887">
    <property type="term" value="F:ATP hydrolysis activity"/>
    <property type="evidence" value="ECO:0007669"/>
    <property type="project" value="InterPro"/>
</dbReference>
<feature type="transmembrane region" description="Helical" evidence="9">
    <location>
        <begin position="316"/>
        <end position="337"/>
    </location>
</feature>
<dbReference type="SUPFAM" id="SSF52540">
    <property type="entry name" value="P-loop containing nucleoside triphosphate hydrolases"/>
    <property type="match status" value="1"/>
</dbReference>
<evidence type="ECO:0000313" key="12">
    <source>
        <dbReference type="EMBL" id="HIR00750.1"/>
    </source>
</evidence>
<protein>
    <submittedName>
        <fullName evidence="12">NHLP bacteriocin export ABC transporter permease/ATPase subunit</fullName>
    </submittedName>
</protein>
<dbReference type="PROSITE" id="PS00211">
    <property type="entry name" value="ABC_TRANSPORTER_1"/>
    <property type="match status" value="1"/>
</dbReference>
<accession>A0A9D0ZY36</accession>
<dbReference type="NCBIfam" id="TIGR03797">
    <property type="entry name" value="NHLM_micro_ABC2"/>
    <property type="match status" value="1"/>
</dbReference>
<evidence type="ECO:0000256" key="6">
    <source>
        <dbReference type="ARBA" id="ARBA00022840"/>
    </source>
</evidence>
<keyword evidence="6" id="KW-0067">ATP-binding</keyword>
<proteinExistence type="predicted"/>
<name>A0A9D0ZY36_9ACTN</name>
<dbReference type="Gene3D" id="3.40.50.300">
    <property type="entry name" value="P-loop containing nucleotide triphosphate hydrolases"/>
    <property type="match status" value="1"/>
</dbReference>
<reference evidence="12" key="2">
    <citation type="journal article" date="2021" name="PeerJ">
        <title>Extensive microbial diversity within the chicken gut microbiome revealed by metagenomics and culture.</title>
        <authorList>
            <person name="Gilroy R."/>
            <person name="Ravi A."/>
            <person name="Getino M."/>
            <person name="Pursley I."/>
            <person name="Horton D.L."/>
            <person name="Alikhan N.F."/>
            <person name="Baker D."/>
            <person name="Gharbi K."/>
            <person name="Hall N."/>
            <person name="Watson M."/>
            <person name="Adriaenssens E.M."/>
            <person name="Foster-Nyarko E."/>
            <person name="Jarju S."/>
            <person name="Secka A."/>
            <person name="Antonio M."/>
            <person name="Oren A."/>
            <person name="Chaudhuri R.R."/>
            <person name="La Ragione R."/>
            <person name="Hildebrand F."/>
            <person name="Pallen M.J."/>
        </authorList>
    </citation>
    <scope>NUCLEOTIDE SEQUENCE</scope>
    <source>
        <strain evidence="12">ChiGjej1B1-2707</strain>
    </source>
</reference>
<dbReference type="PANTHER" id="PTHR24221:SF654">
    <property type="entry name" value="ATP-BINDING CASSETTE SUB-FAMILY B MEMBER 6"/>
    <property type="match status" value="1"/>
</dbReference>
<evidence type="ECO:0000256" key="2">
    <source>
        <dbReference type="ARBA" id="ARBA00022448"/>
    </source>
</evidence>
<feature type="domain" description="ABC transmembrane type-1" evidence="11">
    <location>
        <begin position="178"/>
        <end position="455"/>
    </location>
</feature>
<organism evidence="12 13">
    <name type="scientific">Candidatus Aveggerthella stercoripullorum</name>
    <dbReference type="NCBI Taxonomy" id="2840688"/>
    <lineage>
        <taxon>Bacteria</taxon>
        <taxon>Bacillati</taxon>
        <taxon>Actinomycetota</taxon>
        <taxon>Coriobacteriia</taxon>
        <taxon>Eggerthellales</taxon>
        <taxon>Eggerthellaceae</taxon>
        <taxon>Eggerthellaceae incertae sedis</taxon>
        <taxon>Candidatus Aveggerthella</taxon>
    </lineage>
</organism>
<evidence type="ECO:0000256" key="5">
    <source>
        <dbReference type="ARBA" id="ARBA00022741"/>
    </source>
</evidence>
<reference evidence="12" key="1">
    <citation type="submission" date="2020-10" db="EMBL/GenBank/DDBJ databases">
        <authorList>
            <person name="Gilroy R."/>
        </authorList>
    </citation>
    <scope>NUCLEOTIDE SEQUENCE</scope>
    <source>
        <strain evidence="12">ChiGjej1B1-2707</strain>
    </source>
</reference>
<sequence>MGWFESQIEERERSDSMKLEASLRALSDAVTGKRSSSGMNMIAQAKSALEAVLGYYGAKAAEPPRGMDDVRELIEFQLQSTGMMYRPVRLRKGWTSDAIGAMLGFLKDGRPVALLPRKRGGYAYRSPDDGTLVSIDQKAEAMLEDAAYCFYRPLPQEKLGVRDLLLFMARSLDMSDYVTVVAATLAATLLGMVVPTVNSIVFGPVVEIGDLGIVGPIAALLVGVMFSQVVIGGIKQLVMTRVQTRLDLPLQAAVMMRVLSLPASFFGAYQTGELSTRVEAVRTIASSLQSMVLSTGLTSVFSLVYIGQIWAMSPALAAPAFAVILATTAVSAVAVVAQVRTSRKMLAYSAKRSGWEYALLTGVQKVKLAGAEKRAFATWADVYQKLARLTYNGPLVVRLASTIQTAVSLVGTMALYAAAIGGGVSVAAYMAFSSAYGMVSGAFTGVAGIAMQAAMLRPLLELAEPILKTVPESSEHKPAVQRLSGGFELDNVSFAYREGQRPVLDGISLKVRPGEYVAVVGKTGCGKSTLMRLLLGFEAPQRGAVYYDGRDLSGVDASSVRRNIGVVLQGGKLFMGSIYDNISISAPGLTMDEAWKAAELAGIADDIRAMPMGMNTFVTETGGGVSGGQRQRLMIARAIAPRPKILMFDEATSALDNVTQRIVSDSLDELKCTRLVIAHRLSTIRHCDRILVLDGGKIVEDGTYEELIEQQGLFADLVSRQQA</sequence>